<dbReference type="InterPro" id="IPR003532">
    <property type="entry name" value="Short_hematopoietin_rcpt_2_CS"/>
</dbReference>
<keyword evidence="3" id="KW-0732">Signal</keyword>
<evidence type="ECO:0000256" key="5">
    <source>
        <dbReference type="ARBA" id="ARBA00023136"/>
    </source>
</evidence>
<dbReference type="PANTHER" id="PTHR23037:SF46">
    <property type="entry name" value="INTERLEUKIN 5 RECEPTOR SUBUNIT ALPHA"/>
    <property type="match status" value="1"/>
</dbReference>
<keyword evidence="6 11" id="KW-0675">Receptor</keyword>
<dbReference type="AlphaFoldDB" id="A0A8B7Q5G7"/>
<name>A0A8B7Q5G7_HIPAR</name>
<keyword evidence="4 8" id="KW-1133">Transmembrane helix</keyword>
<dbReference type="InterPro" id="IPR036116">
    <property type="entry name" value="FN3_sf"/>
</dbReference>
<dbReference type="PANTHER" id="PTHR23037">
    <property type="entry name" value="CYTOKINE RECEPTOR"/>
    <property type="match status" value="1"/>
</dbReference>
<gene>
    <name evidence="11" type="primary">IL5RA</name>
</gene>
<dbReference type="FunFam" id="2.60.40.10:FF:000741">
    <property type="entry name" value="Interleukin 5 receptor subunit alpha"/>
    <property type="match status" value="1"/>
</dbReference>
<keyword evidence="2 8" id="KW-0812">Transmembrane</keyword>
<dbReference type="Pfam" id="PF09240">
    <property type="entry name" value="IL6Ra-bind"/>
    <property type="match status" value="1"/>
</dbReference>
<keyword evidence="5 8" id="KW-0472">Membrane</keyword>
<dbReference type="KEGG" id="hai:109373891"/>
<feature type="transmembrane region" description="Helical" evidence="8">
    <location>
        <begin position="19"/>
        <end position="38"/>
    </location>
</feature>
<sequence length="399" mass="45247">PSAIESRHQELEDRQRQNLIIMTPALLILLGSAVMLQADLLPDKKSALLPPVNFTIKVAALAQVLLRWEPNPDQEQRNVMLGYHVKINAPQEDDFETRNTESKHVSVLHQGFSASVQTIPWSDHALLASSWVSAELKAPPGSPGTSIVNLTCTTNTMASDWTPLRPYQVSLHCTWCVGKDAPEDTQYFLYYRYGSQTEECQEYTQDTLKRNHACWFPRAFIHSKGRDWLAVHVNGSSKHAAIKPFDQLFALHAIDQVNPPVNVTAKIEGTRLSIQWEKPVSAFQAHCFDYEVKIYNTRKGYFQDTPGEMVVGNDEPKPWTEWFLVVLMATICILFILSLTCRRCHLWTKLFPPVPAPKSNIKDFAVTSNYEKTGSGETEIEVLSFVEEPELEVLEDFVF</sequence>
<evidence type="ECO:0000256" key="1">
    <source>
        <dbReference type="ARBA" id="ARBA00004479"/>
    </source>
</evidence>
<proteinExistence type="predicted"/>
<keyword evidence="10" id="KW-1185">Reference proteome</keyword>
<dbReference type="GO" id="GO:0009897">
    <property type="term" value="C:external side of plasma membrane"/>
    <property type="evidence" value="ECO:0007669"/>
    <property type="project" value="TreeGrafter"/>
</dbReference>
<protein>
    <submittedName>
        <fullName evidence="11">Interleukin-5 receptor subunit alpha</fullName>
    </submittedName>
</protein>
<dbReference type="OrthoDB" id="9890439at2759"/>
<dbReference type="Proteomes" id="UP000694851">
    <property type="component" value="Unplaced"/>
</dbReference>
<dbReference type="GeneID" id="109373891"/>
<organism evidence="10 11">
    <name type="scientific">Hipposideros armiger</name>
    <name type="common">Great Himalayan leaf-nosed bat</name>
    <dbReference type="NCBI Taxonomy" id="186990"/>
    <lineage>
        <taxon>Eukaryota</taxon>
        <taxon>Metazoa</taxon>
        <taxon>Chordata</taxon>
        <taxon>Craniata</taxon>
        <taxon>Vertebrata</taxon>
        <taxon>Euteleostomi</taxon>
        <taxon>Mammalia</taxon>
        <taxon>Eutheria</taxon>
        <taxon>Laurasiatheria</taxon>
        <taxon>Chiroptera</taxon>
        <taxon>Yinpterochiroptera</taxon>
        <taxon>Rhinolophoidea</taxon>
        <taxon>Hipposideridae</taxon>
        <taxon>Hipposideros</taxon>
    </lineage>
</organism>
<feature type="domain" description="Type I cytokine receptor cytokine-binding" evidence="9">
    <location>
        <begin position="149"/>
        <end position="254"/>
    </location>
</feature>
<dbReference type="PROSITE" id="PS01356">
    <property type="entry name" value="HEMATOPO_REC_S_F2"/>
    <property type="match status" value="1"/>
</dbReference>
<dbReference type="SUPFAM" id="SSF49265">
    <property type="entry name" value="Fibronectin type III"/>
    <property type="match status" value="2"/>
</dbReference>
<evidence type="ECO:0000256" key="2">
    <source>
        <dbReference type="ARBA" id="ARBA00022692"/>
    </source>
</evidence>
<evidence type="ECO:0000256" key="3">
    <source>
        <dbReference type="ARBA" id="ARBA00022729"/>
    </source>
</evidence>
<dbReference type="GO" id="GO:0004896">
    <property type="term" value="F:cytokine receptor activity"/>
    <property type="evidence" value="ECO:0007669"/>
    <property type="project" value="InterPro"/>
</dbReference>
<evidence type="ECO:0000313" key="11">
    <source>
        <dbReference type="RefSeq" id="XP_019483686.1"/>
    </source>
</evidence>
<feature type="transmembrane region" description="Helical" evidence="8">
    <location>
        <begin position="322"/>
        <end position="341"/>
    </location>
</feature>
<evidence type="ECO:0000256" key="8">
    <source>
        <dbReference type="SAM" id="Phobius"/>
    </source>
</evidence>
<dbReference type="Gene3D" id="2.60.40.10">
    <property type="entry name" value="Immunoglobulins"/>
    <property type="match status" value="3"/>
</dbReference>
<dbReference type="RefSeq" id="XP_019483686.1">
    <property type="nucleotide sequence ID" value="XM_019628141.1"/>
</dbReference>
<accession>A0A8B7Q5G7</accession>
<dbReference type="CTD" id="3568"/>
<evidence type="ECO:0000256" key="4">
    <source>
        <dbReference type="ARBA" id="ARBA00022989"/>
    </source>
</evidence>
<feature type="non-terminal residue" evidence="11">
    <location>
        <position position="1"/>
    </location>
</feature>
<dbReference type="InterPro" id="IPR015321">
    <property type="entry name" value="TypeI_recpt_CBD"/>
</dbReference>
<dbReference type="InterPro" id="IPR013783">
    <property type="entry name" value="Ig-like_fold"/>
</dbReference>
<dbReference type="FunFam" id="2.60.40.10:FF:000818">
    <property type="entry name" value="Interleukin 5 receptor subunit alpha"/>
    <property type="match status" value="1"/>
</dbReference>
<comment type="subcellular location">
    <subcellularLocation>
        <location evidence="1">Membrane</location>
        <topology evidence="1">Single-pass type I membrane protein</topology>
    </subcellularLocation>
</comment>
<reference evidence="11" key="1">
    <citation type="submission" date="2025-08" db="UniProtKB">
        <authorList>
            <consortium name="RefSeq"/>
        </authorList>
    </citation>
    <scope>IDENTIFICATION</scope>
    <source>
        <tissue evidence="11">Muscle</tissue>
    </source>
</reference>
<evidence type="ECO:0000259" key="9">
    <source>
        <dbReference type="Pfam" id="PF09240"/>
    </source>
</evidence>
<keyword evidence="7" id="KW-0325">Glycoprotein</keyword>
<evidence type="ECO:0000313" key="10">
    <source>
        <dbReference type="Proteomes" id="UP000694851"/>
    </source>
</evidence>
<evidence type="ECO:0000256" key="7">
    <source>
        <dbReference type="ARBA" id="ARBA00023180"/>
    </source>
</evidence>
<evidence type="ECO:0000256" key="6">
    <source>
        <dbReference type="ARBA" id="ARBA00023170"/>
    </source>
</evidence>